<organism evidence="1 2">
    <name type="scientific">Holotrichia oblita</name>
    <name type="common">Chafer beetle</name>
    <dbReference type="NCBI Taxonomy" id="644536"/>
    <lineage>
        <taxon>Eukaryota</taxon>
        <taxon>Metazoa</taxon>
        <taxon>Ecdysozoa</taxon>
        <taxon>Arthropoda</taxon>
        <taxon>Hexapoda</taxon>
        <taxon>Insecta</taxon>
        <taxon>Pterygota</taxon>
        <taxon>Neoptera</taxon>
        <taxon>Endopterygota</taxon>
        <taxon>Coleoptera</taxon>
        <taxon>Polyphaga</taxon>
        <taxon>Scarabaeiformia</taxon>
        <taxon>Scarabaeidae</taxon>
        <taxon>Melolonthinae</taxon>
        <taxon>Holotrichia</taxon>
    </lineage>
</organism>
<keyword evidence="2" id="KW-1185">Reference proteome</keyword>
<proteinExistence type="predicted"/>
<protein>
    <submittedName>
        <fullName evidence="1">Proteasome assembly chaperone 4</fullName>
    </submittedName>
</protein>
<gene>
    <name evidence="1" type="ORF">MML48_2g00019518</name>
</gene>
<name>A0ACB9TJN7_HOLOL</name>
<evidence type="ECO:0000313" key="1">
    <source>
        <dbReference type="EMBL" id="KAI4467026.1"/>
    </source>
</evidence>
<dbReference type="EMBL" id="CM043016">
    <property type="protein sequence ID" value="KAI4467026.1"/>
    <property type="molecule type" value="Genomic_DNA"/>
</dbReference>
<evidence type="ECO:0000313" key="2">
    <source>
        <dbReference type="Proteomes" id="UP001056778"/>
    </source>
</evidence>
<accession>A0ACB9TJN7</accession>
<sequence>MGRSKPPVDPRNDAFEKFFLKASKSVPRIGRRQPPPMTYYNDDLGKYPDSNPKHIGPLWADISEKFEFEPEVFSNPELLEEYETALADDPLAYDIPSRMSFFAKMSEDTAGPSFKFVQPQFKMHAFSTEIEDKRIMYQVLVMKDSLMIFINNKSEMSLKDMSIAMIGQHCKDPISSKLFGDFMDESSQALATKLSKKLQKPMYVSYNVENDRLTSVLVERQLFKEIKDNPDKF</sequence>
<reference evidence="1" key="1">
    <citation type="submission" date="2022-04" db="EMBL/GenBank/DDBJ databases">
        <title>Chromosome-scale genome assembly of Holotrichia oblita Faldermann.</title>
        <authorList>
            <person name="Rongchong L."/>
        </authorList>
    </citation>
    <scope>NUCLEOTIDE SEQUENCE</scope>
    <source>
        <strain evidence="1">81SQS9</strain>
    </source>
</reference>
<dbReference type="Proteomes" id="UP001056778">
    <property type="component" value="Chromosome 2"/>
</dbReference>
<comment type="caution">
    <text evidence="1">The sequence shown here is derived from an EMBL/GenBank/DDBJ whole genome shotgun (WGS) entry which is preliminary data.</text>
</comment>
<keyword evidence="1" id="KW-0647">Proteasome</keyword>